<dbReference type="PANTHER" id="PTHR12960">
    <property type="entry name" value="GLE-1-RELATED"/>
    <property type="match status" value="1"/>
</dbReference>
<dbReference type="InterPro" id="IPR038506">
    <property type="entry name" value="GLE1-like_sf"/>
</dbReference>
<sequence>MGRVAAPGWSDDGDDVCVSKVHGHRGTSYPRDTPASLLSPRFADSKRCDVYKHEVSYVDNLMTSLQLVVLNCEQCALQNTKRNPHMPEKVGAHQGDLARTLVSDASAITRSYSSLQKCAEVELEKVKRERADKFSVISQNVKRLEIQIKAAAPPPKPAAVVTTPEVKPAVAEEPPSPPRTPPATPLASSPAPSIPPTTVTSLAPKIVPEKPQEVARPASPELYIVTAKGRMENLTTLEASIVPFADNQDPNVKRIRVLLKKKLGEACNQIANSLSSIRLVVDKIRQAFGEAKAAGEIYFNFALNFVASKMAAQVRVLAEVSSCFPIANVVAMCCVHTPELTDIFLAHMHTICPYTIPLVPVRTEGQTDDEYRVSIGMERDEAKGTFEAFEKYTQRMAMAVALVMAVMQTHPYDRQPQSTHLTIADAWRWMARVVNSAPHAMTAPVLLSAFEVAGFELHRQYKSQFLKLASVVESAVVPILSRDVKSGGAATLARLTTILTQRGFQIEPEGRNPTESKVTEADEEKTANDDVSPGYGSSRYSNNYSGGGGRGRGRGRGSYR</sequence>
<dbReference type="GO" id="GO:0015031">
    <property type="term" value="P:protein transport"/>
    <property type="evidence" value="ECO:0007669"/>
    <property type="project" value="UniProtKB-KW"/>
</dbReference>
<keyword evidence="3" id="KW-0813">Transport</keyword>
<evidence type="ECO:0000256" key="2">
    <source>
        <dbReference type="ARBA" id="ARBA00011056"/>
    </source>
</evidence>
<organism evidence="12">
    <name type="scientific">Aphanomyces invadans</name>
    <dbReference type="NCBI Taxonomy" id="157072"/>
    <lineage>
        <taxon>Eukaryota</taxon>
        <taxon>Sar</taxon>
        <taxon>Stramenopiles</taxon>
        <taxon>Oomycota</taxon>
        <taxon>Saprolegniomycetes</taxon>
        <taxon>Saprolegniales</taxon>
        <taxon>Verrucalvaceae</taxon>
        <taxon>Aphanomyces</taxon>
    </lineage>
</organism>
<dbReference type="GO" id="GO:0000822">
    <property type="term" value="F:inositol hexakisphosphate binding"/>
    <property type="evidence" value="ECO:0007669"/>
    <property type="project" value="TreeGrafter"/>
</dbReference>
<evidence type="ECO:0000256" key="3">
    <source>
        <dbReference type="ARBA" id="ARBA00022448"/>
    </source>
</evidence>
<keyword evidence="7" id="KW-0906">Nuclear pore complex</keyword>
<reference evidence="12" key="1">
    <citation type="submission" date="2013-12" db="EMBL/GenBank/DDBJ databases">
        <title>The Genome Sequence of Aphanomyces invadans NJM9701.</title>
        <authorList>
            <consortium name="The Broad Institute Genomics Platform"/>
            <person name="Russ C."/>
            <person name="Tyler B."/>
            <person name="van West P."/>
            <person name="Dieguez-Uribeondo J."/>
            <person name="Young S.K."/>
            <person name="Zeng Q."/>
            <person name="Gargeya S."/>
            <person name="Fitzgerald M."/>
            <person name="Abouelleil A."/>
            <person name="Alvarado L."/>
            <person name="Chapman S.B."/>
            <person name="Gainer-Dewar J."/>
            <person name="Goldberg J."/>
            <person name="Griggs A."/>
            <person name="Gujja S."/>
            <person name="Hansen M."/>
            <person name="Howarth C."/>
            <person name="Imamovic A."/>
            <person name="Ireland A."/>
            <person name="Larimer J."/>
            <person name="McCowan C."/>
            <person name="Murphy C."/>
            <person name="Pearson M."/>
            <person name="Poon T.W."/>
            <person name="Priest M."/>
            <person name="Roberts A."/>
            <person name="Saif S."/>
            <person name="Shea T."/>
            <person name="Sykes S."/>
            <person name="Wortman J."/>
            <person name="Nusbaum C."/>
            <person name="Birren B."/>
        </authorList>
    </citation>
    <scope>NUCLEOTIDE SEQUENCE [LARGE SCALE GENOMIC DNA]</scope>
    <source>
        <strain evidence="12">NJM9701</strain>
    </source>
</reference>
<dbReference type="GeneID" id="20084053"/>
<evidence type="ECO:0000256" key="6">
    <source>
        <dbReference type="ARBA" id="ARBA00023010"/>
    </source>
</evidence>
<dbReference type="GO" id="GO:0005737">
    <property type="term" value="C:cytoplasm"/>
    <property type="evidence" value="ECO:0007669"/>
    <property type="project" value="TreeGrafter"/>
</dbReference>
<gene>
    <name evidence="12" type="ORF">H310_07003</name>
</gene>
<feature type="compositionally biased region" description="Pro residues" evidence="11">
    <location>
        <begin position="174"/>
        <end position="184"/>
    </location>
</feature>
<dbReference type="RefSeq" id="XP_008870492.1">
    <property type="nucleotide sequence ID" value="XM_008872270.1"/>
</dbReference>
<accession>A0A024U3A2</accession>
<protein>
    <recommendedName>
        <fullName evidence="9">mRNA export factor GLE1</fullName>
    </recommendedName>
    <alternativeName>
        <fullName evidence="10">Nucleoporin GLE1</fullName>
    </alternativeName>
</protein>
<keyword evidence="5" id="KW-0653">Protein transport</keyword>
<keyword evidence="6" id="KW-0811">Translocation</keyword>
<dbReference type="VEuPathDB" id="FungiDB:H310_07003"/>
<keyword evidence="8" id="KW-0539">Nucleus</keyword>
<keyword evidence="4" id="KW-0509">mRNA transport</keyword>
<dbReference type="Pfam" id="PF07817">
    <property type="entry name" value="GLE1"/>
    <property type="match status" value="1"/>
</dbReference>
<dbReference type="AlphaFoldDB" id="A0A024U3A2"/>
<feature type="compositionally biased region" description="Low complexity" evidence="11">
    <location>
        <begin position="534"/>
        <end position="544"/>
    </location>
</feature>
<dbReference type="eggNOG" id="KOG2412">
    <property type="taxonomic scope" value="Eukaryota"/>
</dbReference>
<dbReference type="Gene3D" id="1.25.40.510">
    <property type="entry name" value="GLE1-like"/>
    <property type="match status" value="1"/>
</dbReference>
<evidence type="ECO:0000313" key="12">
    <source>
        <dbReference type="EMBL" id="ETW00357.1"/>
    </source>
</evidence>
<name>A0A024U3A2_9STRA</name>
<feature type="region of interest" description="Disordered" evidence="11">
    <location>
        <begin position="504"/>
        <end position="560"/>
    </location>
</feature>
<dbReference type="GO" id="GO:0031369">
    <property type="term" value="F:translation initiation factor binding"/>
    <property type="evidence" value="ECO:0007669"/>
    <property type="project" value="TreeGrafter"/>
</dbReference>
<proteinExistence type="inferred from homology"/>
<feature type="region of interest" description="Disordered" evidence="11">
    <location>
        <begin position="155"/>
        <end position="201"/>
    </location>
</feature>
<evidence type="ECO:0000256" key="1">
    <source>
        <dbReference type="ARBA" id="ARBA00004567"/>
    </source>
</evidence>
<dbReference type="GO" id="GO:0016973">
    <property type="term" value="P:poly(A)+ mRNA export from nucleus"/>
    <property type="evidence" value="ECO:0007669"/>
    <property type="project" value="InterPro"/>
</dbReference>
<dbReference type="GO" id="GO:0005543">
    <property type="term" value="F:phospholipid binding"/>
    <property type="evidence" value="ECO:0007669"/>
    <property type="project" value="TreeGrafter"/>
</dbReference>
<comment type="similarity">
    <text evidence="2">Belongs to the GLE1 family.</text>
</comment>
<dbReference type="STRING" id="157072.A0A024U3A2"/>
<feature type="compositionally biased region" description="Basic and acidic residues" evidence="11">
    <location>
        <begin position="508"/>
        <end position="528"/>
    </location>
</feature>
<dbReference type="GO" id="GO:0044614">
    <property type="term" value="C:nuclear pore cytoplasmic filaments"/>
    <property type="evidence" value="ECO:0007669"/>
    <property type="project" value="TreeGrafter"/>
</dbReference>
<evidence type="ECO:0000256" key="4">
    <source>
        <dbReference type="ARBA" id="ARBA00022816"/>
    </source>
</evidence>
<dbReference type="EMBL" id="KI913964">
    <property type="protein sequence ID" value="ETW00357.1"/>
    <property type="molecule type" value="Genomic_DNA"/>
</dbReference>
<evidence type="ECO:0000256" key="9">
    <source>
        <dbReference type="ARBA" id="ARBA00026227"/>
    </source>
</evidence>
<dbReference type="InterPro" id="IPR012476">
    <property type="entry name" value="GLE1"/>
</dbReference>
<evidence type="ECO:0000256" key="5">
    <source>
        <dbReference type="ARBA" id="ARBA00022927"/>
    </source>
</evidence>
<feature type="compositionally biased region" description="Basic residues" evidence="11">
    <location>
        <begin position="551"/>
        <end position="560"/>
    </location>
</feature>
<evidence type="ECO:0000256" key="8">
    <source>
        <dbReference type="ARBA" id="ARBA00023242"/>
    </source>
</evidence>
<evidence type="ECO:0000256" key="10">
    <source>
        <dbReference type="ARBA" id="ARBA00029983"/>
    </source>
</evidence>
<evidence type="ECO:0000256" key="11">
    <source>
        <dbReference type="SAM" id="MobiDB-lite"/>
    </source>
</evidence>
<comment type="subcellular location">
    <subcellularLocation>
        <location evidence="1">Nucleus</location>
        <location evidence="1">Nuclear pore complex</location>
    </subcellularLocation>
</comment>
<evidence type="ECO:0000256" key="7">
    <source>
        <dbReference type="ARBA" id="ARBA00023132"/>
    </source>
</evidence>
<feature type="compositionally biased region" description="Low complexity" evidence="11">
    <location>
        <begin position="185"/>
        <end position="201"/>
    </location>
</feature>
<feature type="compositionally biased region" description="Low complexity" evidence="11">
    <location>
        <begin position="158"/>
        <end position="173"/>
    </location>
</feature>
<dbReference type="OrthoDB" id="420884at2759"/>
<dbReference type="PANTHER" id="PTHR12960:SF0">
    <property type="entry name" value="MRNA EXPORT FACTOR GLE1"/>
    <property type="match status" value="1"/>
</dbReference>